<name>A0A919BLE8_9GAMM</name>
<dbReference type="Pfam" id="PF00849">
    <property type="entry name" value="PseudoU_synth_2"/>
    <property type="match status" value="1"/>
</dbReference>
<reference evidence="3" key="2">
    <citation type="submission" date="2020-09" db="EMBL/GenBank/DDBJ databases">
        <authorList>
            <person name="Sun Q."/>
            <person name="Kim S."/>
        </authorList>
    </citation>
    <scope>NUCLEOTIDE SEQUENCE</scope>
    <source>
        <strain evidence="3">KCTC 42731</strain>
    </source>
</reference>
<organism evidence="3 4">
    <name type="scientific">Thalassotalea marina</name>
    <dbReference type="NCBI Taxonomy" id="1673741"/>
    <lineage>
        <taxon>Bacteria</taxon>
        <taxon>Pseudomonadati</taxon>
        <taxon>Pseudomonadota</taxon>
        <taxon>Gammaproteobacteria</taxon>
        <taxon>Alteromonadales</taxon>
        <taxon>Colwelliaceae</taxon>
        <taxon>Thalassotalea</taxon>
    </lineage>
</organism>
<dbReference type="SUPFAM" id="SSF55120">
    <property type="entry name" value="Pseudouridine synthase"/>
    <property type="match status" value="1"/>
</dbReference>
<evidence type="ECO:0000313" key="3">
    <source>
        <dbReference type="EMBL" id="GHF99104.1"/>
    </source>
</evidence>
<dbReference type="GO" id="GO:0003723">
    <property type="term" value="F:RNA binding"/>
    <property type="evidence" value="ECO:0007669"/>
    <property type="project" value="InterPro"/>
</dbReference>
<comment type="caution">
    <text evidence="3">The sequence shown here is derived from an EMBL/GenBank/DDBJ whole genome shotgun (WGS) entry which is preliminary data.</text>
</comment>
<gene>
    <name evidence="3" type="ORF">GCM10017161_29340</name>
</gene>
<proteinExistence type="predicted"/>
<dbReference type="InterPro" id="IPR006224">
    <property type="entry name" value="PsdUridine_synth_RluA-like_CS"/>
</dbReference>
<dbReference type="PROSITE" id="PS01129">
    <property type="entry name" value="PSI_RLU"/>
    <property type="match status" value="1"/>
</dbReference>
<evidence type="ECO:0000259" key="2">
    <source>
        <dbReference type="Pfam" id="PF00849"/>
    </source>
</evidence>
<dbReference type="EMBL" id="BNCK01000007">
    <property type="protein sequence ID" value="GHF99104.1"/>
    <property type="molecule type" value="Genomic_DNA"/>
</dbReference>
<feature type="coiled-coil region" evidence="1">
    <location>
        <begin position="216"/>
        <end position="243"/>
    </location>
</feature>
<evidence type="ECO:0000313" key="4">
    <source>
        <dbReference type="Proteomes" id="UP000623842"/>
    </source>
</evidence>
<dbReference type="Gene3D" id="3.30.2350.10">
    <property type="entry name" value="Pseudouridine synthase"/>
    <property type="match status" value="1"/>
</dbReference>
<dbReference type="GO" id="GO:0140098">
    <property type="term" value="F:catalytic activity, acting on RNA"/>
    <property type="evidence" value="ECO:0007669"/>
    <property type="project" value="UniProtKB-ARBA"/>
</dbReference>
<keyword evidence="4" id="KW-1185">Reference proteome</keyword>
<dbReference type="GO" id="GO:0000455">
    <property type="term" value="P:enzyme-directed rRNA pseudouridine synthesis"/>
    <property type="evidence" value="ECO:0007669"/>
    <property type="project" value="TreeGrafter"/>
</dbReference>
<sequence>MPTTHLACFTEFSQPTAHLKIPAEFTYPFAYQANPLAKLAAQELQQKLPHFHPENSTNQGRMYGVLVVKSPEGKLGYLTAISGNIDTKTDKNSDIAFVPNIVDGFASDEKQQQIHQHVNQINHEIAALENSAKYQYATQLLHAEKQCADVQIVKRQQTNIDNKVMRKELRRQLQLAEAQNTLSAEHIKQQSIELSRQSVFDKKALAELKTYWQQRIEIAQANYDTLHQQLSGLKKRRRQLSHKLQKWLFEQYQLLNAKGETKDVLTLFKGTVIPKPPAGSGDCAAPKLLQYAFLHQFTPICMAEFWWGNAPKSEVRKHLQFYPACQGKCLPILNHMLEGLTVEKNPLLENPAADLPLPIVYQDEHIVVVNKPSGLLSVPGKTIQDSVYQRIIEQNPDATGHLILHRLDMATSGLLVLALSTRAHKHIQKQFISKVVQKRYVALIDGVIEQQQGEITLPLTLDFYDRPRQMVCVETGKPAHTKWQKLAEEHGQTRLLLYPITGRTHQLRVHCAHAEGLNTPIVGDDLYGTPDDRLKLHAQRLSFLHPISQQRMTFEVEPDF</sequence>
<protein>
    <submittedName>
        <fullName evidence="3">RNA pseudouridine synthase</fullName>
    </submittedName>
</protein>
<dbReference type="InterPro" id="IPR006145">
    <property type="entry name" value="PsdUridine_synth_RsuA/RluA"/>
</dbReference>
<accession>A0A919BLE8</accession>
<dbReference type="CDD" id="cd02869">
    <property type="entry name" value="PseudoU_synth_RluA_like"/>
    <property type="match status" value="1"/>
</dbReference>
<reference evidence="3" key="1">
    <citation type="journal article" date="2014" name="Int. J. Syst. Evol. Microbiol.">
        <title>Complete genome sequence of Corynebacterium casei LMG S-19264T (=DSM 44701T), isolated from a smear-ripened cheese.</title>
        <authorList>
            <consortium name="US DOE Joint Genome Institute (JGI-PGF)"/>
            <person name="Walter F."/>
            <person name="Albersmeier A."/>
            <person name="Kalinowski J."/>
            <person name="Ruckert C."/>
        </authorList>
    </citation>
    <scope>NUCLEOTIDE SEQUENCE</scope>
    <source>
        <strain evidence="3">KCTC 42731</strain>
    </source>
</reference>
<dbReference type="AlphaFoldDB" id="A0A919BLE8"/>
<dbReference type="InterPro" id="IPR050188">
    <property type="entry name" value="RluA_PseudoU_synthase"/>
</dbReference>
<dbReference type="InterPro" id="IPR020103">
    <property type="entry name" value="PsdUridine_synth_cat_dom_sf"/>
</dbReference>
<dbReference type="PANTHER" id="PTHR21600">
    <property type="entry name" value="MITOCHONDRIAL RNA PSEUDOURIDINE SYNTHASE"/>
    <property type="match status" value="1"/>
</dbReference>
<feature type="domain" description="Pseudouridine synthase RsuA/RluA-like" evidence="2">
    <location>
        <begin position="365"/>
        <end position="513"/>
    </location>
</feature>
<evidence type="ECO:0000256" key="1">
    <source>
        <dbReference type="SAM" id="Coils"/>
    </source>
</evidence>
<keyword evidence="1" id="KW-0175">Coiled coil</keyword>
<dbReference type="GO" id="GO:0009982">
    <property type="term" value="F:pseudouridine synthase activity"/>
    <property type="evidence" value="ECO:0007669"/>
    <property type="project" value="InterPro"/>
</dbReference>
<dbReference type="PANTHER" id="PTHR21600:SF89">
    <property type="entry name" value="RIBOSOMAL LARGE SUBUNIT PSEUDOURIDINE SYNTHASE A"/>
    <property type="match status" value="1"/>
</dbReference>
<dbReference type="Proteomes" id="UP000623842">
    <property type="component" value="Unassembled WGS sequence"/>
</dbReference>